<dbReference type="SUPFAM" id="SSF53901">
    <property type="entry name" value="Thiolase-like"/>
    <property type="match status" value="1"/>
</dbReference>
<evidence type="ECO:0000259" key="20">
    <source>
        <dbReference type="Pfam" id="PF02803"/>
    </source>
</evidence>
<comment type="catalytic activity">
    <reaction evidence="15">
        <text>3-oxohexadecanedioyl-CoA + CoA = tetradecanedioyl-CoA + acetyl-CoA</text>
        <dbReference type="Rhea" id="RHEA:40343"/>
        <dbReference type="ChEBI" id="CHEBI:57287"/>
        <dbReference type="ChEBI" id="CHEBI:57288"/>
        <dbReference type="ChEBI" id="CHEBI:77081"/>
        <dbReference type="ChEBI" id="CHEBI:77084"/>
    </reaction>
    <physiologicalReaction direction="left-to-right" evidence="15">
        <dbReference type="Rhea" id="RHEA:40344"/>
    </physiologicalReaction>
</comment>
<evidence type="ECO:0000256" key="8">
    <source>
        <dbReference type="ARBA" id="ARBA00023140"/>
    </source>
</evidence>
<feature type="active site" description="Acyl-thioester intermediate" evidence="16">
    <location>
        <position position="121"/>
    </location>
</feature>
<evidence type="ECO:0000256" key="2">
    <source>
        <dbReference type="ARBA" id="ARBA00004846"/>
    </source>
</evidence>
<proteinExistence type="inferred from homology"/>
<evidence type="ECO:0000256" key="11">
    <source>
        <dbReference type="ARBA" id="ARBA00037000"/>
    </source>
</evidence>
<dbReference type="GO" id="GO:0005777">
    <property type="term" value="C:peroxisome"/>
    <property type="evidence" value="ECO:0007669"/>
    <property type="project" value="UniProtKB-SubCell"/>
</dbReference>
<comment type="pathway">
    <text evidence="2">Lipid metabolism; peroxisomal fatty acid beta-oxidation.</text>
</comment>
<keyword evidence="6" id="KW-0809">Transit peptide</keyword>
<dbReference type="InterPro" id="IPR020615">
    <property type="entry name" value="Thiolase_acyl_enz_int_AS"/>
</dbReference>
<evidence type="ECO:0000256" key="4">
    <source>
        <dbReference type="ARBA" id="ARBA00022679"/>
    </source>
</evidence>
<evidence type="ECO:0000256" key="16">
    <source>
        <dbReference type="PIRSR" id="PIRSR000429-1"/>
    </source>
</evidence>
<dbReference type="AlphaFoldDB" id="A0A4U5U410"/>
<feature type="domain" description="Thiolase N-terminal" evidence="19">
    <location>
        <begin position="36"/>
        <end position="273"/>
    </location>
</feature>
<keyword evidence="22" id="KW-1185">Reference proteome</keyword>
<organism evidence="21 22">
    <name type="scientific">Collichthys lucidus</name>
    <name type="common">Big head croaker</name>
    <name type="synonym">Sciaena lucida</name>
    <dbReference type="NCBI Taxonomy" id="240159"/>
    <lineage>
        <taxon>Eukaryota</taxon>
        <taxon>Metazoa</taxon>
        <taxon>Chordata</taxon>
        <taxon>Craniata</taxon>
        <taxon>Vertebrata</taxon>
        <taxon>Euteleostomi</taxon>
        <taxon>Actinopterygii</taxon>
        <taxon>Neopterygii</taxon>
        <taxon>Teleostei</taxon>
        <taxon>Neoteleostei</taxon>
        <taxon>Acanthomorphata</taxon>
        <taxon>Eupercaria</taxon>
        <taxon>Sciaenidae</taxon>
        <taxon>Collichthys</taxon>
    </lineage>
</organism>
<gene>
    <name evidence="21" type="ORF">D9C73_002832</name>
</gene>
<comment type="catalytic activity">
    <reaction evidence="11">
        <text>2 acetyl-CoA = acetoacetyl-CoA + CoA</text>
        <dbReference type="Rhea" id="RHEA:21036"/>
        <dbReference type="ChEBI" id="CHEBI:57286"/>
        <dbReference type="ChEBI" id="CHEBI:57287"/>
        <dbReference type="ChEBI" id="CHEBI:57288"/>
        <dbReference type="EC" id="2.3.1.9"/>
    </reaction>
    <physiologicalReaction direction="right-to-left" evidence="11">
        <dbReference type="Rhea" id="RHEA:21038"/>
    </physiologicalReaction>
</comment>
<comment type="catalytic activity">
    <reaction evidence="12">
        <text>tetradecanoyl-CoA + acetyl-CoA = 3-oxohexadecanoyl-CoA + CoA</text>
        <dbReference type="Rhea" id="RHEA:18161"/>
        <dbReference type="ChEBI" id="CHEBI:57287"/>
        <dbReference type="ChEBI" id="CHEBI:57288"/>
        <dbReference type="ChEBI" id="CHEBI:57349"/>
        <dbReference type="ChEBI" id="CHEBI:57385"/>
        <dbReference type="EC" id="2.3.1.155"/>
    </reaction>
    <physiologicalReaction direction="right-to-left" evidence="12">
        <dbReference type="Rhea" id="RHEA:18163"/>
    </physiologicalReaction>
</comment>
<sequence>MHRLKIISGHLSPSSGSSQDRRDLWRTECGSGPEDVVVVHGLRTAIGKAKRGAFKDTTPDELLSAVMTAVLKDVGLSPNKLGDVCVGNVLQPGAGALMARVAHFLSGFPETVPVYTVNRQCSSGLQALFNIAGAIRSGSIDLGLACGVESMSLRSIGNPGDLSSRLVDNDKARDCILPMGITSENVAERFGVSREKQDAFALSSQQKAAKAQTSGLFQQEIVPVTTKFVDDDGKEREVTVTKDDGIRAGTTLAGLGNSSQVSDGAAAVLIGRRSAVDALGLPVLGVLRASAVVGVPPDVMGIGPAFAIPAALEQAGLTVDDIDVFEINEAFASQAVYCVAKLGIPLEKVNPSGGAIALGHPLGCTGARQVVTLLNELKRRGRRAYGVVSMCIGTGMGAAAVFEYPGL</sequence>
<keyword evidence="9 17" id="KW-0012">Acyltransferase</keyword>
<keyword evidence="4 17" id="KW-0808">Transferase</keyword>
<evidence type="ECO:0000256" key="5">
    <source>
        <dbReference type="ARBA" id="ARBA00022832"/>
    </source>
</evidence>
<dbReference type="NCBIfam" id="TIGR01930">
    <property type="entry name" value="AcCoA-C-Actrans"/>
    <property type="match status" value="1"/>
</dbReference>
<evidence type="ECO:0000256" key="3">
    <source>
        <dbReference type="ARBA" id="ARBA00010982"/>
    </source>
</evidence>
<dbReference type="Pfam" id="PF02803">
    <property type="entry name" value="Thiolase_C"/>
    <property type="match status" value="1"/>
</dbReference>
<dbReference type="PROSITE" id="PS00098">
    <property type="entry name" value="THIOLASE_1"/>
    <property type="match status" value="1"/>
</dbReference>
<dbReference type="PROSITE" id="PS00737">
    <property type="entry name" value="THIOLASE_2"/>
    <property type="match status" value="1"/>
</dbReference>
<accession>A0A4U5U410</accession>
<dbReference type="PANTHER" id="PTHR43853:SF8">
    <property type="entry name" value="3-KETOACYL-COA THIOLASE, PEROXISOMAL"/>
    <property type="match status" value="1"/>
</dbReference>
<evidence type="ECO:0000256" key="10">
    <source>
        <dbReference type="ARBA" id="ARBA00036770"/>
    </source>
</evidence>
<dbReference type="PIRSF" id="PIRSF000429">
    <property type="entry name" value="Ac-CoA_Ac_transf"/>
    <property type="match status" value="1"/>
</dbReference>
<evidence type="ECO:0000256" key="17">
    <source>
        <dbReference type="RuleBase" id="RU003557"/>
    </source>
</evidence>
<evidence type="ECO:0000313" key="21">
    <source>
        <dbReference type="EMBL" id="TKS68769.1"/>
    </source>
</evidence>
<evidence type="ECO:0000259" key="19">
    <source>
        <dbReference type="Pfam" id="PF00108"/>
    </source>
</evidence>
<reference evidence="21 22" key="1">
    <citation type="submission" date="2019-01" db="EMBL/GenBank/DDBJ databases">
        <title>Genome Assembly of Collichthys lucidus.</title>
        <authorList>
            <person name="Cai M."/>
            <person name="Xiao S."/>
        </authorList>
    </citation>
    <scope>NUCLEOTIDE SEQUENCE [LARGE SCALE GENOMIC DNA]</scope>
    <source>
        <strain evidence="21">JT15FE1705JMU</strain>
        <tissue evidence="21">Muscle</tissue>
    </source>
</reference>
<keyword evidence="5" id="KW-0276">Fatty acid metabolism</keyword>
<comment type="catalytic activity">
    <reaction evidence="14">
        <text>an acyl-CoA + acetyl-CoA = a 3-oxoacyl-CoA + CoA</text>
        <dbReference type="Rhea" id="RHEA:21564"/>
        <dbReference type="ChEBI" id="CHEBI:57287"/>
        <dbReference type="ChEBI" id="CHEBI:57288"/>
        <dbReference type="ChEBI" id="CHEBI:58342"/>
        <dbReference type="ChEBI" id="CHEBI:90726"/>
        <dbReference type="EC" id="2.3.1.16"/>
    </reaction>
    <physiologicalReaction direction="right-to-left" evidence="14">
        <dbReference type="Rhea" id="RHEA:21566"/>
    </physiologicalReaction>
</comment>
<dbReference type="Pfam" id="PF00108">
    <property type="entry name" value="Thiolase_N"/>
    <property type="match status" value="1"/>
</dbReference>
<dbReference type="InterPro" id="IPR002155">
    <property type="entry name" value="Thiolase"/>
</dbReference>
<dbReference type="GO" id="GO:0003985">
    <property type="term" value="F:acetyl-CoA C-acetyltransferase activity"/>
    <property type="evidence" value="ECO:0007669"/>
    <property type="project" value="UniProtKB-EC"/>
</dbReference>
<dbReference type="InterPro" id="IPR050215">
    <property type="entry name" value="Thiolase-like_sf_Thiolase"/>
</dbReference>
<dbReference type="GO" id="GO:0006635">
    <property type="term" value="P:fatty acid beta-oxidation"/>
    <property type="evidence" value="ECO:0007669"/>
    <property type="project" value="TreeGrafter"/>
</dbReference>
<keyword evidence="7" id="KW-0443">Lipid metabolism</keyword>
<evidence type="ECO:0000313" key="22">
    <source>
        <dbReference type="Proteomes" id="UP000298787"/>
    </source>
</evidence>
<evidence type="ECO:0000256" key="13">
    <source>
        <dbReference type="ARBA" id="ARBA00048001"/>
    </source>
</evidence>
<dbReference type="PROSITE" id="PS00099">
    <property type="entry name" value="THIOLASE_3"/>
    <property type="match status" value="1"/>
</dbReference>
<dbReference type="InterPro" id="IPR020616">
    <property type="entry name" value="Thiolase_N"/>
</dbReference>
<comment type="similarity">
    <text evidence="3 17">Belongs to the thiolase-like superfamily. Thiolase family.</text>
</comment>
<keyword evidence="8" id="KW-0576">Peroxisome</keyword>
<dbReference type="InterPro" id="IPR020610">
    <property type="entry name" value="Thiolase_AS"/>
</dbReference>
<feature type="domain" description="Thiolase C-terminal" evidence="20">
    <location>
        <begin position="283"/>
        <end position="403"/>
    </location>
</feature>
<dbReference type="InterPro" id="IPR020617">
    <property type="entry name" value="Thiolase_C"/>
</dbReference>
<comment type="catalytic activity">
    <reaction evidence="13">
        <text>hexanoyl-CoA + acetyl-CoA = 3-oxooctanoyl-CoA + CoA</text>
        <dbReference type="Rhea" id="RHEA:31203"/>
        <dbReference type="ChEBI" id="CHEBI:57287"/>
        <dbReference type="ChEBI" id="CHEBI:57288"/>
        <dbReference type="ChEBI" id="CHEBI:62619"/>
        <dbReference type="ChEBI" id="CHEBI:62620"/>
    </reaction>
    <physiologicalReaction direction="right-to-left" evidence="13">
        <dbReference type="Rhea" id="RHEA:31205"/>
    </physiologicalReaction>
</comment>
<feature type="active site" description="Proton acceptor" evidence="16">
    <location>
        <position position="391"/>
    </location>
</feature>
<evidence type="ECO:0000256" key="12">
    <source>
        <dbReference type="ARBA" id="ARBA00047485"/>
    </source>
</evidence>
<dbReference type="CDD" id="cd00751">
    <property type="entry name" value="thiolase"/>
    <property type="match status" value="1"/>
</dbReference>
<protein>
    <submittedName>
        <fullName evidence="21">3-ketoacyl-CoA thiolase B, peroxisomal</fullName>
    </submittedName>
</protein>
<evidence type="ECO:0000256" key="14">
    <source>
        <dbReference type="ARBA" id="ARBA00049178"/>
    </source>
</evidence>
<dbReference type="PANTHER" id="PTHR43853">
    <property type="entry name" value="3-KETOACYL-COA THIOLASE, PEROXISOMAL"/>
    <property type="match status" value="1"/>
</dbReference>
<feature type="active site" description="Proton acceptor" evidence="16">
    <location>
        <position position="360"/>
    </location>
</feature>
<name>A0A4U5U410_COLLU</name>
<evidence type="ECO:0000256" key="9">
    <source>
        <dbReference type="ARBA" id="ARBA00023315"/>
    </source>
</evidence>
<evidence type="ECO:0000256" key="1">
    <source>
        <dbReference type="ARBA" id="ARBA00004275"/>
    </source>
</evidence>
<dbReference type="EMBL" id="CM014080">
    <property type="protein sequence ID" value="TKS68769.1"/>
    <property type="molecule type" value="Genomic_DNA"/>
</dbReference>
<feature type="region of interest" description="Disordered" evidence="18">
    <location>
        <begin position="1"/>
        <end position="24"/>
    </location>
</feature>
<dbReference type="InterPro" id="IPR016039">
    <property type="entry name" value="Thiolase-like"/>
</dbReference>
<evidence type="ECO:0000256" key="6">
    <source>
        <dbReference type="ARBA" id="ARBA00022946"/>
    </source>
</evidence>
<dbReference type="GO" id="GO:0010124">
    <property type="term" value="P:phenylacetate catabolic process"/>
    <property type="evidence" value="ECO:0007669"/>
    <property type="project" value="TreeGrafter"/>
</dbReference>
<dbReference type="Gene3D" id="3.40.47.10">
    <property type="match status" value="1"/>
</dbReference>
<dbReference type="GO" id="GO:0050633">
    <property type="term" value="F:acetyl-CoA C-myristoyltransferase activity"/>
    <property type="evidence" value="ECO:0007669"/>
    <property type="project" value="UniProtKB-EC"/>
</dbReference>
<dbReference type="STRING" id="240159.A0A4U5U410"/>
<evidence type="ECO:0000256" key="18">
    <source>
        <dbReference type="SAM" id="MobiDB-lite"/>
    </source>
</evidence>
<comment type="subcellular location">
    <subcellularLocation>
        <location evidence="1">Peroxisome</location>
    </subcellularLocation>
</comment>
<evidence type="ECO:0000256" key="7">
    <source>
        <dbReference type="ARBA" id="ARBA00023098"/>
    </source>
</evidence>
<evidence type="ECO:0000256" key="15">
    <source>
        <dbReference type="ARBA" id="ARBA00049306"/>
    </source>
</evidence>
<dbReference type="Proteomes" id="UP000298787">
    <property type="component" value="Chromosome 3"/>
</dbReference>
<feature type="compositionally biased region" description="Low complexity" evidence="18">
    <location>
        <begin position="8"/>
        <end position="18"/>
    </location>
</feature>
<dbReference type="InterPro" id="IPR020613">
    <property type="entry name" value="Thiolase_CS"/>
</dbReference>
<comment type="catalytic activity">
    <reaction evidence="10">
        <text>3-oxo-(6Z,9Z,12Z,15Z,18Z,21Z)-tetracosahexaenoyl-CoA + CoA = (4Z,7Z,10Z,13Z,16Z,19Z)-docosahexaenoyl-CoA + acetyl-CoA</text>
        <dbReference type="Rhea" id="RHEA:39131"/>
        <dbReference type="ChEBI" id="CHEBI:57287"/>
        <dbReference type="ChEBI" id="CHEBI:57288"/>
        <dbReference type="ChEBI" id="CHEBI:74298"/>
        <dbReference type="ChEBI" id="CHEBI:74304"/>
    </reaction>
    <physiologicalReaction direction="left-to-right" evidence="10">
        <dbReference type="Rhea" id="RHEA:39132"/>
    </physiologicalReaction>
</comment>